<keyword evidence="12 20" id="KW-0675">Receptor</keyword>
<evidence type="ECO:0000259" key="18">
    <source>
        <dbReference type="Pfam" id="PF00593"/>
    </source>
</evidence>
<dbReference type="EMBL" id="MAJU01000004">
    <property type="protein sequence ID" value="OCH23290.1"/>
    <property type="molecule type" value="Genomic_DNA"/>
</dbReference>
<comment type="similarity">
    <text evidence="2 14 16">Belongs to the TonB-dependent receptor family.</text>
</comment>
<dbReference type="Pfam" id="PF07715">
    <property type="entry name" value="Plug"/>
    <property type="match status" value="1"/>
</dbReference>
<dbReference type="InterPro" id="IPR010917">
    <property type="entry name" value="TonB_rcpt_CS"/>
</dbReference>
<evidence type="ECO:0000256" key="5">
    <source>
        <dbReference type="ARBA" id="ARBA00022496"/>
    </source>
</evidence>
<dbReference type="Proteomes" id="UP000093523">
    <property type="component" value="Unassembled WGS sequence"/>
</dbReference>
<keyword evidence="10 16" id="KW-0798">TonB box</keyword>
<keyword evidence="3 14" id="KW-0813">Transport</keyword>
<dbReference type="OrthoDB" id="6127007at2"/>
<evidence type="ECO:0000256" key="15">
    <source>
        <dbReference type="PROSITE-ProRule" id="PRU10144"/>
    </source>
</evidence>
<dbReference type="GO" id="GO:0015891">
    <property type="term" value="P:siderophore transport"/>
    <property type="evidence" value="ECO:0007669"/>
    <property type="project" value="InterPro"/>
</dbReference>
<organism evidence="20 21">
    <name type="scientific">Aliivibrio logei</name>
    <name type="common">Vibrio logei</name>
    <dbReference type="NCBI Taxonomy" id="688"/>
    <lineage>
        <taxon>Bacteria</taxon>
        <taxon>Pseudomonadati</taxon>
        <taxon>Pseudomonadota</taxon>
        <taxon>Gammaproteobacteria</taxon>
        <taxon>Vibrionales</taxon>
        <taxon>Vibrionaceae</taxon>
        <taxon>Aliivibrio</taxon>
    </lineage>
</organism>
<evidence type="ECO:0000256" key="17">
    <source>
        <dbReference type="SAM" id="SignalP"/>
    </source>
</evidence>
<dbReference type="InterPro" id="IPR012910">
    <property type="entry name" value="Plug_dom"/>
</dbReference>
<dbReference type="InterPro" id="IPR000531">
    <property type="entry name" value="Beta-barrel_TonB"/>
</dbReference>
<evidence type="ECO:0000256" key="6">
    <source>
        <dbReference type="ARBA" id="ARBA00022692"/>
    </source>
</evidence>
<feature type="chain" id="PRO_5008632590" evidence="17">
    <location>
        <begin position="32"/>
        <end position="721"/>
    </location>
</feature>
<dbReference type="CDD" id="cd01347">
    <property type="entry name" value="ligand_gated_channel"/>
    <property type="match status" value="1"/>
</dbReference>
<dbReference type="SUPFAM" id="SSF56935">
    <property type="entry name" value="Porins"/>
    <property type="match status" value="1"/>
</dbReference>
<comment type="caution">
    <text evidence="20">The sequence shown here is derived from an EMBL/GenBank/DDBJ whole genome shotgun (WGS) entry which is preliminary data.</text>
</comment>
<dbReference type="FunFam" id="2.170.130.10:FF:000010">
    <property type="entry name" value="Ferripyoverdine receptor"/>
    <property type="match status" value="1"/>
</dbReference>
<dbReference type="PANTHER" id="PTHR32552">
    <property type="entry name" value="FERRICHROME IRON RECEPTOR-RELATED"/>
    <property type="match status" value="1"/>
</dbReference>
<dbReference type="STRING" id="688.A6E04_05125"/>
<evidence type="ECO:0000256" key="14">
    <source>
        <dbReference type="PROSITE-ProRule" id="PRU01360"/>
    </source>
</evidence>
<evidence type="ECO:0000256" key="10">
    <source>
        <dbReference type="ARBA" id="ARBA00023077"/>
    </source>
</evidence>
<comment type="subcellular location">
    <subcellularLocation>
        <location evidence="1 14">Cell outer membrane</location>
        <topology evidence="1 14">Multi-pass membrane protein</topology>
    </subcellularLocation>
</comment>
<dbReference type="Gene3D" id="2.40.170.20">
    <property type="entry name" value="TonB-dependent receptor, beta-barrel domain"/>
    <property type="match status" value="1"/>
</dbReference>
<reference evidence="20 21" key="1">
    <citation type="submission" date="2016-06" db="EMBL/GenBank/DDBJ databases">
        <authorList>
            <person name="Kjaerup R.B."/>
            <person name="Dalgaard T.S."/>
            <person name="Juul-Madsen H.R."/>
        </authorList>
    </citation>
    <scope>NUCLEOTIDE SEQUENCE [LARGE SCALE GENOMIC DNA]</scope>
    <source>
        <strain evidence="20 21">1S159</strain>
    </source>
</reference>
<dbReference type="InterPro" id="IPR036942">
    <property type="entry name" value="Beta-barrel_TonB_sf"/>
</dbReference>
<dbReference type="InterPro" id="IPR039426">
    <property type="entry name" value="TonB-dep_rcpt-like"/>
</dbReference>
<dbReference type="Gene3D" id="2.170.130.10">
    <property type="entry name" value="TonB-dependent receptor, plug domain"/>
    <property type="match status" value="1"/>
</dbReference>
<evidence type="ECO:0000256" key="9">
    <source>
        <dbReference type="ARBA" id="ARBA00023065"/>
    </source>
</evidence>
<evidence type="ECO:0000256" key="12">
    <source>
        <dbReference type="ARBA" id="ARBA00023170"/>
    </source>
</evidence>
<evidence type="ECO:0000256" key="2">
    <source>
        <dbReference type="ARBA" id="ARBA00009810"/>
    </source>
</evidence>
<dbReference type="PANTHER" id="PTHR32552:SF74">
    <property type="entry name" value="HYDROXAMATE SIDEROPHORE RECEPTOR FHUE"/>
    <property type="match status" value="1"/>
</dbReference>
<dbReference type="GO" id="GO:0009279">
    <property type="term" value="C:cell outer membrane"/>
    <property type="evidence" value="ECO:0007669"/>
    <property type="project" value="UniProtKB-SubCell"/>
</dbReference>
<proteinExistence type="inferred from homology"/>
<keyword evidence="9" id="KW-0406">Ion transport</keyword>
<evidence type="ECO:0000259" key="19">
    <source>
        <dbReference type="Pfam" id="PF07715"/>
    </source>
</evidence>
<keyword evidence="5" id="KW-0410">Iron transport</keyword>
<evidence type="ECO:0000256" key="3">
    <source>
        <dbReference type="ARBA" id="ARBA00022448"/>
    </source>
</evidence>
<evidence type="ECO:0000256" key="11">
    <source>
        <dbReference type="ARBA" id="ARBA00023136"/>
    </source>
</evidence>
<dbReference type="GO" id="GO:0038023">
    <property type="term" value="F:signaling receptor activity"/>
    <property type="evidence" value="ECO:0007669"/>
    <property type="project" value="InterPro"/>
</dbReference>
<keyword evidence="4 14" id="KW-1134">Transmembrane beta strand</keyword>
<evidence type="ECO:0000256" key="16">
    <source>
        <dbReference type="RuleBase" id="RU003357"/>
    </source>
</evidence>
<keyword evidence="11 14" id="KW-0472">Membrane</keyword>
<feature type="domain" description="TonB-dependent receptor-like beta-barrel" evidence="18">
    <location>
        <begin position="245"/>
        <end position="690"/>
    </location>
</feature>
<dbReference type="InterPro" id="IPR010105">
    <property type="entry name" value="TonB_sidphr_rcpt"/>
</dbReference>
<feature type="signal peptide" evidence="17">
    <location>
        <begin position="1"/>
        <end position="31"/>
    </location>
</feature>
<dbReference type="InterPro" id="IPR037066">
    <property type="entry name" value="Plug_dom_sf"/>
</dbReference>
<feature type="domain" description="TonB-dependent receptor plug" evidence="19">
    <location>
        <begin position="71"/>
        <end position="169"/>
    </location>
</feature>
<evidence type="ECO:0000256" key="13">
    <source>
        <dbReference type="ARBA" id="ARBA00023237"/>
    </source>
</evidence>
<dbReference type="NCBIfam" id="TIGR01783">
    <property type="entry name" value="TonB-siderophor"/>
    <property type="match status" value="1"/>
</dbReference>
<keyword evidence="6 14" id="KW-0812">Transmembrane</keyword>
<evidence type="ECO:0000256" key="8">
    <source>
        <dbReference type="ARBA" id="ARBA00023004"/>
    </source>
</evidence>
<dbReference type="GO" id="GO:0015344">
    <property type="term" value="F:siderophore uptake transmembrane transporter activity"/>
    <property type="evidence" value="ECO:0007669"/>
    <property type="project" value="TreeGrafter"/>
</dbReference>
<dbReference type="Pfam" id="PF00593">
    <property type="entry name" value="TonB_dep_Rec_b-barrel"/>
    <property type="match status" value="1"/>
</dbReference>
<sequence length="721" mass="80781">MTLNTNMTSTKIPTYSLFYGLSCVLTLPVMAEENDNEAMEVMTITAHKQEIASYKTGETSTSTGMDLSYLETPQSVTAVNEQAMKDQQLNSVVDVMNSVSSVYARPMDNDRYTVSARGMEVSTILYDGVPITYDTRFNYGDNLMDTAIYDRIEVVRGANGLMIGAGEPSASINLIRKRPTHDFNANVSVGTGSWNLKRGVVDISGSVNTDESIRARLVAVHQERESYLDRYEQKRSTLYGVIEADLTTDTLLTVGTDYQYNEPKGTMAGGLPLFHSDGTRTNYSTSATTAPDWASAETTALNLFVSLEHSFNQDWVIKGTYTYGDNSLDFNYLWPTGFPDPKTNEGMVPGSINYIDGNRKINNLNLTLKGHFSLFGQDHQMIAGFNNQKMTFENTYYKGLNAQSEVGDFTDPNWSYPEPEWSREKSWESTGETKQQGIYVASHIKVTDQWSFVLGGRLSDWETDMNDFGTLHKNKISNEFTSYVGTTYAITPIVAVYASYSDIFTPQNVKGKNNTYLDPIKGKNYETGIKASLLDDQLNLSLNGFNTLQDNLGIKTDDVDPNTGMPIYRGVDGTETKGFEFETNGAITDDWNLTLGYTYFKIEDPQGNRLKTDIPNEQLKLFTTYELGDVLEGLQIGGGARWYSSIYKEVSGIPNVGDTKVKQDSYAIYDVMVRYEVNKKLNVNANVKNLFDKEYYSQMGIYNQYHAGEPRNISVNVDYQF</sequence>
<evidence type="ECO:0000256" key="1">
    <source>
        <dbReference type="ARBA" id="ARBA00004571"/>
    </source>
</evidence>
<keyword evidence="13 14" id="KW-0998">Cell outer membrane</keyword>
<dbReference type="AlphaFoldDB" id="A0A1B9P452"/>
<dbReference type="PROSITE" id="PS01156">
    <property type="entry name" value="TONB_DEPENDENT_REC_2"/>
    <property type="match status" value="1"/>
</dbReference>
<evidence type="ECO:0000313" key="21">
    <source>
        <dbReference type="Proteomes" id="UP000093523"/>
    </source>
</evidence>
<keyword evidence="8" id="KW-0408">Iron</keyword>
<protein>
    <submittedName>
        <fullName evidence="20">TonB-dependent receptor</fullName>
    </submittedName>
</protein>
<evidence type="ECO:0000313" key="20">
    <source>
        <dbReference type="EMBL" id="OCH23290.1"/>
    </source>
</evidence>
<dbReference type="PROSITE" id="PS52016">
    <property type="entry name" value="TONB_DEPENDENT_REC_3"/>
    <property type="match status" value="1"/>
</dbReference>
<feature type="short sequence motif" description="TonB C-terminal box" evidence="15">
    <location>
        <begin position="704"/>
        <end position="721"/>
    </location>
</feature>
<evidence type="ECO:0000256" key="7">
    <source>
        <dbReference type="ARBA" id="ARBA00022729"/>
    </source>
</evidence>
<accession>A0A1B9P452</accession>
<keyword evidence="7 17" id="KW-0732">Signal</keyword>
<name>A0A1B9P452_ALILO</name>
<evidence type="ECO:0000256" key="4">
    <source>
        <dbReference type="ARBA" id="ARBA00022452"/>
    </source>
</evidence>
<dbReference type="RefSeq" id="WP_065609841.1">
    <property type="nucleotide sequence ID" value="NZ_CAWMPN010000004.1"/>
</dbReference>
<gene>
    <name evidence="20" type="ORF">A6E04_05125</name>
</gene>